<feature type="transmembrane region" description="Helical" evidence="1">
    <location>
        <begin position="33"/>
        <end position="55"/>
    </location>
</feature>
<protein>
    <submittedName>
        <fullName evidence="2">Uncharacterized protein</fullName>
    </submittedName>
</protein>
<evidence type="ECO:0000256" key="1">
    <source>
        <dbReference type="SAM" id="Phobius"/>
    </source>
</evidence>
<sequence length="454" mass="52500">MEIILIGEDRVLIFDFSCTEYELRMDICNMQTFFRVVFFCFIFLLIPFESISAATKEIPIWKRSKFEQLKYAEAKLQEAELEIQSDPSKNQLNYLNSPLQRLGTIRTFVGDAFGAIESFDRWTALSNRIGTIQTGDLERLQEARALNAIETIVEEARSRQIVILNEAHQMPLHRAFAMRLASELRKIGYEYLACETLSEPLESGYVKQSTGYYSQEPVYGNFLRDAAKDGWKFVHYDDMAFDKTLSSEQNEILRETRQAENIVAATIKLNSKAKVFVYVGHGHGMKTHIDSTQTIFMAEYLQKLTQINPLSIDQTTLYEHSTAYFNHPLYLPALNLQTKNSLIGQQSAFVLKSTMAKYEVFGRYQDRVDMQVIHPSYKIDPQTHRYEWLSVLAHLSPSDIPDYLLPKVGRRVIYVYRLEEVTDAVPVDVVIVEKGRPIPKLMLPRGQFRFEFED</sequence>
<name>A0ABV6II89_9BURK</name>
<comment type="caution">
    <text evidence="2">The sequence shown here is derived from an EMBL/GenBank/DDBJ whole genome shotgun (WGS) entry which is preliminary data.</text>
</comment>
<reference evidence="2 3" key="1">
    <citation type="submission" date="2024-09" db="EMBL/GenBank/DDBJ databases">
        <authorList>
            <person name="Sun Q."/>
            <person name="Mori K."/>
        </authorList>
    </citation>
    <scope>NUCLEOTIDE SEQUENCE [LARGE SCALE GENOMIC DNA]</scope>
    <source>
        <strain evidence="2 3">CCM 8677</strain>
    </source>
</reference>
<keyword evidence="1" id="KW-1133">Transmembrane helix</keyword>
<keyword evidence="1" id="KW-0812">Transmembrane</keyword>
<organism evidence="2 3">
    <name type="scientific">Undibacterium danionis</name>
    <dbReference type="NCBI Taxonomy" id="1812100"/>
    <lineage>
        <taxon>Bacteria</taxon>
        <taxon>Pseudomonadati</taxon>
        <taxon>Pseudomonadota</taxon>
        <taxon>Betaproteobacteria</taxon>
        <taxon>Burkholderiales</taxon>
        <taxon>Oxalobacteraceae</taxon>
        <taxon>Undibacterium</taxon>
    </lineage>
</organism>
<evidence type="ECO:0000313" key="3">
    <source>
        <dbReference type="Proteomes" id="UP001589844"/>
    </source>
</evidence>
<evidence type="ECO:0000313" key="2">
    <source>
        <dbReference type="EMBL" id="MFC0350711.1"/>
    </source>
</evidence>
<keyword evidence="1" id="KW-0472">Membrane</keyword>
<accession>A0ABV6II89</accession>
<dbReference type="Proteomes" id="UP001589844">
    <property type="component" value="Unassembled WGS sequence"/>
</dbReference>
<dbReference type="RefSeq" id="WP_390213225.1">
    <property type="nucleotide sequence ID" value="NZ_JBHLXJ010000014.1"/>
</dbReference>
<gene>
    <name evidence="2" type="ORF">ACFFJH_12880</name>
</gene>
<keyword evidence="3" id="KW-1185">Reference proteome</keyword>
<dbReference type="EMBL" id="JBHLXJ010000014">
    <property type="protein sequence ID" value="MFC0350711.1"/>
    <property type="molecule type" value="Genomic_DNA"/>
</dbReference>
<proteinExistence type="predicted"/>